<keyword evidence="3" id="KW-1185">Reference proteome</keyword>
<name>A0ABW3P1K8_9SPHN</name>
<dbReference type="Pfam" id="PF10677">
    <property type="entry name" value="DUF2490"/>
    <property type="match status" value="1"/>
</dbReference>
<evidence type="ECO:0000313" key="3">
    <source>
        <dbReference type="Proteomes" id="UP001597203"/>
    </source>
</evidence>
<comment type="caution">
    <text evidence="2">The sequence shown here is derived from an EMBL/GenBank/DDBJ whole genome shotgun (WGS) entry which is preliminary data.</text>
</comment>
<reference evidence="3" key="1">
    <citation type="journal article" date="2019" name="Int. J. Syst. Evol. Microbiol.">
        <title>The Global Catalogue of Microorganisms (GCM) 10K type strain sequencing project: providing services to taxonomists for standard genome sequencing and annotation.</title>
        <authorList>
            <consortium name="The Broad Institute Genomics Platform"/>
            <consortium name="The Broad Institute Genome Sequencing Center for Infectious Disease"/>
            <person name="Wu L."/>
            <person name="Ma J."/>
        </authorList>
    </citation>
    <scope>NUCLEOTIDE SEQUENCE [LARGE SCALE GENOMIC DNA]</scope>
    <source>
        <strain evidence="3">CCUG 54329</strain>
    </source>
</reference>
<dbReference type="EMBL" id="JBHTLS010000116">
    <property type="protein sequence ID" value="MFD1104958.1"/>
    <property type="molecule type" value="Genomic_DNA"/>
</dbReference>
<evidence type="ECO:0000313" key="2">
    <source>
        <dbReference type="EMBL" id="MFD1104958.1"/>
    </source>
</evidence>
<keyword evidence="1" id="KW-0732">Signal</keyword>
<accession>A0ABW3P1K8</accession>
<organism evidence="2 3">
    <name type="scientific">Sphingobium olei</name>
    <dbReference type="NCBI Taxonomy" id="420955"/>
    <lineage>
        <taxon>Bacteria</taxon>
        <taxon>Pseudomonadati</taxon>
        <taxon>Pseudomonadota</taxon>
        <taxon>Alphaproteobacteria</taxon>
        <taxon>Sphingomonadales</taxon>
        <taxon>Sphingomonadaceae</taxon>
        <taxon>Sphingobium</taxon>
    </lineage>
</organism>
<proteinExistence type="predicted"/>
<dbReference type="Proteomes" id="UP001597203">
    <property type="component" value="Unassembled WGS sequence"/>
</dbReference>
<sequence>MRRIHTACFSSVAAGLIAAAPASASDHDEQVWTSATVTTALSPKVDATLELHSRYTDNVSRVGQVLIRPSVTYKLPRGWSVTAGYVYVRTRFENTLSNDEHRSWQQIGYTLAANAATGLAITGRTRVEQRFRPDAGGVGWRLRQQLRAQLSLARGNPVRAVVWNETFIGLNTTAWDRHDGVDQVRTFIGASLPVADGVTVEPGYLNQTVFRIGPERVNHILAANIFARF</sequence>
<feature type="signal peptide" evidence="1">
    <location>
        <begin position="1"/>
        <end position="24"/>
    </location>
</feature>
<feature type="chain" id="PRO_5047305137" evidence="1">
    <location>
        <begin position="25"/>
        <end position="229"/>
    </location>
</feature>
<dbReference type="RefSeq" id="WP_380910400.1">
    <property type="nucleotide sequence ID" value="NZ_JBHTLS010000116.1"/>
</dbReference>
<dbReference type="InterPro" id="IPR019619">
    <property type="entry name" value="DUF2490"/>
</dbReference>
<gene>
    <name evidence="2" type="ORF">ACFQ24_08740</name>
</gene>
<evidence type="ECO:0000256" key="1">
    <source>
        <dbReference type="SAM" id="SignalP"/>
    </source>
</evidence>
<protein>
    <submittedName>
        <fullName evidence="2">DUF2490 domain-containing protein</fullName>
    </submittedName>
</protein>